<comment type="similarity">
    <text evidence="1">Belongs to the Gfa family.</text>
</comment>
<reference evidence="6 7" key="1">
    <citation type="journal article" date="2018" name="BMC Genomics">
        <title>Genomic evidence for intraspecific hybridization in a clonal and extremely halotolerant yeast.</title>
        <authorList>
            <person name="Gostincar C."/>
            <person name="Stajich J.E."/>
            <person name="Zupancic J."/>
            <person name="Zalar P."/>
            <person name="Gunde-Cimerman N."/>
        </authorList>
    </citation>
    <scope>NUCLEOTIDE SEQUENCE [LARGE SCALE GENOMIC DNA]</scope>
    <source>
        <strain evidence="6 7">EXF-562</strain>
    </source>
</reference>
<comment type="caution">
    <text evidence="6">The sequence shown here is derived from an EMBL/GenBank/DDBJ whole genome shotgun (WGS) entry which is preliminary data.</text>
</comment>
<dbReference type="GO" id="GO:0046872">
    <property type="term" value="F:metal ion binding"/>
    <property type="evidence" value="ECO:0007669"/>
    <property type="project" value="UniProtKB-KW"/>
</dbReference>
<feature type="domain" description="CENP-V/GFA" evidence="5">
    <location>
        <begin position="21"/>
        <end position="169"/>
    </location>
</feature>
<proteinExistence type="inferred from homology"/>
<dbReference type="InterPro" id="IPR006913">
    <property type="entry name" value="CENP-V/GFA"/>
</dbReference>
<dbReference type="InterPro" id="IPR011057">
    <property type="entry name" value="Mss4-like_sf"/>
</dbReference>
<evidence type="ECO:0000256" key="4">
    <source>
        <dbReference type="ARBA" id="ARBA00023239"/>
    </source>
</evidence>
<organism evidence="6 7">
    <name type="scientific">Hortaea werneckii</name>
    <name type="common">Black yeast</name>
    <name type="synonym">Cladosporium werneckii</name>
    <dbReference type="NCBI Taxonomy" id="91943"/>
    <lineage>
        <taxon>Eukaryota</taxon>
        <taxon>Fungi</taxon>
        <taxon>Dikarya</taxon>
        <taxon>Ascomycota</taxon>
        <taxon>Pezizomycotina</taxon>
        <taxon>Dothideomycetes</taxon>
        <taxon>Dothideomycetidae</taxon>
        <taxon>Mycosphaerellales</taxon>
        <taxon>Teratosphaeriaceae</taxon>
        <taxon>Hortaea</taxon>
    </lineage>
</organism>
<keyword evidence="2" id="KW-0479">Metal-binding</keyword>
<keyword evidence="3" id="KW-0862">Zinc</keyword>
<accession>A0A3M7H6M8</accession>
<evidence type="ECO:0000256" key="2">
    <source>
        <dbReference type="ARBA" id="ARBA00022723"/>
    </source>
</evidence>
<keyword evidence="4" id="KW-0456">Lyase</keyword>
<dbReference type="PANTHER" id="PTHR33337">
    <property type="entry name" value="GFA DOMAIN-CONTAINING PROTEIN"/>
    <property type="match status" value="1"/>
</dbReference>
<dbReference type="PANTHER" id="PTHR33337:SF8">
    <property type="entry name" value="CENP-V_GFA DOMAIN-CONTAINING PROTEIN"/>
    <property type="match status" value="1"/>
</dbReference>
<sequence>MPQRIALRSDGVSGGRENQTATATCYCGAVQLEVVRLENHIAYLPMSSSADKRQQPIQKPGLVDTFICHCADCRKITASMFATNFVILETHMKHNRGEEKLTRFEQSATIASGRSMENSFCSVCGSLMYRRSRRFPDWVIARTGTVDDQDLHDSALKPRFESFAENKAEWLLEVERCCCYRSLPYHPCCLDARLGTLVAYLAAAMATEYDVDSVAAWIRQSDLSQAQNETLREALEFQSVASSRVLAGFDSCSDDTGIDLFDGATQERPKEHGKVVEDGHPYLPAPPAEDLVRWRERFLMLTEPVDLSPAQYQEIWPFVDNLWTYNNQ</sequence>
<dbReference type="Gene3D" id="3.90.1590.10">
    <property type="entry name" value="glutathione-dependent formaldehyde- activating enzyme (gfa)"/>
    <property type="match status" value="1"/>
</dbReference>
<name>A0A3M7H6M8_HORWE</name>
<dbReference type="PROSITE" id="PS51891">
    <property type="entry name" value="CENP_V_GFA"/>
    <property type="match status" value="1"/>
</dbReference>
<evidence type="ECO:0000259" key="5">
    <source>
        <dbReference type="PROSITE" id="PS51891"/>
    </source>
</evidence>
<evidence type="ECO:0000313" key="6">
    <source>
        <dbReference type="EMBL" id="RMZ08923.1"/>
    </source>
</evidence>
<dbReference type="EMBL" id="QWIS01000080">
    <property type="protein sequence ID" value="RMZ08923.1"/>
    <property type="molecule type" value="Genomic_DNA"/>
</dbReference>
<protein>
    <recommendedName>
        <fullName evidence="5">CENP-V/GFA domain-containing protein</fullName>
    </recommendedName>
</protein>
<dbReference type="Proteomes" id="UP000280598">
    <property type="component" value="Unassembled WGS sequence"/>
</dbReference>
<dbReference type="VEuPathDB" id="FungiDB:BTJ68_15132"/>
<dbReference type="SUPFAM" id="SSF51316">
    <property type="entry name" value="Mss4-like"/>
    <property type="match status" value="1"/>
</dbReference>
<gene>
    <name evidence="6" type="ORF">D0860_04478</name>
</gene>
<evidence type="ECO:0000256" key="3">
    <source>
        <dbReference type="ARBA" id="ARBA00022833"/>
    </source>
</evidence>
<dbReference type="GO" id="GO:0016846">
    <property type="term" value="F:carbon-sulfur lyase activity"/>
    <property type="evidence" value="ECO:0007669"/>
    <property type="project" value="InterPro"/>
</dbReference>
<dbReference type="AlphaFoldDB" id="A0A3M7H6M8"/>
<evidence type="ECO:0000313" key="7">
    <source>
        <dbReference type="Proteomes" id="UP000280598"/>
    </source>
</evidence>
<evidence type="ECO:0000256" key="1">
    <source>
        <dbReference type="ARBA" id="ARBA00005495"/>
    </source>
</evidence>
<dbReference type="Pfam" id="PF04828">
    <property type="entry name" value="GFA"/>
    <property type="match status" value="1"/>
</dbReference>